<reference evidence="3" key="1">
    <citation type="submission" date="2019-05" db="EMBL/GenBank/DDBJ databases">
        <title>Annotation for the trematode Fasciolopsis buski.</title>
        <authorList>
            <person name="Choi Y.-J."/>
        </authorList>
    </citation>
    <scope>NUCLEOTIDE SEQUENCE</scope>
    <source>
        <strain evidence="3">HT</strain>
        <tissue evidence="3">Whole worm</tissue>
    </source>
</reference>
<sequence length="209" mass="22355">MSAIQYMESMRINVQAIFEDHCSRIWNASSCPTLNSSCNSDNGGVCVGNPARVGTENATDDLPIGQDFDDNFSRLTHQPLLTDAGSFGAAHGLSRFPETADLSHGTGAPGRDSETVRGSARLDPPNLETCPVVPLVTSSDDSSLEVIGFDPVTKGCKERIDDIMQNFFILCIAIITAALIELIGLIFSMTLCCAVSSRDSSGYYHGVQT</sequence>
<keyword evidence="2" id="KW-0812">Transmembrane</keyword>
<accession>A0A8E0RRI6</accession>
<keyword evidence="2" id="KW-1133">Transmembrane helix</keyword>
<evidence type="ECO:0000256" key="1">
    <source>
        <dbReference type="SAM" id="MobiDB-lite"/>
    </source>
</evidence>
<keyword evidence="4" id="KW-1185">Reference proteome</keyword>
<name>A0A8E0RRI6_9TREM</name>
<organism evidence="3 4">
    <name type="scientific">Fasciolopsis buskii</name>
    <dbReference type="NCBI Taxonomy" id="27845"/>
    <lineage>
        <taxon>Eukaryota</taxon>
        <taxon>Metazoa</taxon>
        <taxon>Spiralia</taxon>
        <taxon>Lophotrochozoa</taxon>
        <taxon>Platyhelminthes</taxon>
        <taxon>Trematoda</taxon>
        <taxon>Digenea</taxon>
        <taxon>Plagiorchiida</taxon>
        <taxon>Echinostomata</taxon>
        <taxon>Echinostomatoidea</taxon>
        <taxon>Fasciolidae</taxon>
        <taxon>Fasciolopsis</taxon>
    </lineage>
</organism>
<dbReference type="Proteomes" id="UP000728185">
    <property type="component" value="Unassembled WGS sequence"/>
</dbReference>
<gene>
    <name evidence="3" type="ORF">FBUS_03837</name>
</gene>
<comment type="caution">
    <text evidence="3">The sequence shown here is derived from an EMBL/GenBank/DDBJ whole genome shotgun (WGS) entry which is preliminary data.</text>
</comment>
<dbReference type="AlphaFoldDB" id="A0A8E0RRI6"/>
<keyword evidence="2" id="KW-0472">Membrane</keyword>
<feature type="region of interest" description="Disordered" evidence="1">
    <location>
        <begin position="99"/>
        <end position="126"/>
    </location>
</feature>
<feature type="transmembrane region" description="Helical" evidence="2">
    <location>
        <begin position="167"/>
        <end position="191"/>
    </location>
</feature>
<evidence type="ECO:0000313" key="3">
    <source>
        <dbReference type="EMBL" id="KAA0190707.1"/>
    </source>
</evidence>
<protein>
    <submittedName>
        <fullName evidence="3">Tetraspanin</fullName>
    </submittedName>
</protein>
<evidence type="ECO:0000256" key="2">
    <source>
        <dbReference type="SAM" id="Phobius"/>
    </source>
</evidence>
<dbReference type="EMBL" id="LUCM01006836">
    <property type="protein sequence ID" value="KAA0190707.1"/>
    <property type="molecule type" value="Genomic_DNA"/>
</dbReference>
<dbReference type="OrthoDB" id="10033535at2759"/>
<evidence type="ECO:0000313" key="4">
    <source>
        <dbReference type="Proteomes" id="UP000728185"/>
    </source>
</evidence>
<proteinExistence type="predicted"/>